<accession>A0A5B7EK24</accession>
<sequence>MGGYRLQVVAKKLFPYVCYSEPSTNTTTTSTISSPTFIPCDSLDFRILDTAAALLNFTRCVGSVASCDHSGGRGFMGSAESVGLDEQRAWLGSGHFPVGLVGHAAGEPAHCPPHLPPN</sequence>
<dbReference type="Proteomes" id="UP000324222">
    <property type="component" value="Unassembled WGS sequence"/>
</dbReference>
<dbReference type="EMBL" id="VSRR010002828">
    <property type="protein sequence ID" value="MPC33403.1"/>
    <property type="molecule type" value="Genomic_DNA"/>
</dbReference>
<comment type="caution">
    <text evidence="1">The sequence shown here is derived from an EMBL/GenBank/DDBJ whole genome shotgun (WGS) entry which is preliminary data.</text>
</comment>
<protein>
    <submittedName>
        <fullName evidence="1">Uncharacterized protein</fullName>
    </submittedName>
</protein>
<proteinExistence type="predicted"/>
<evidence type="ECO:0000313" key="1">
    <source>
        <dbReference type="EMBL" id="MPC33403.1"/>
    </source>
</evidence>
<gene>
    <name evidence="1" type="ORF">E2C01_026752</name>
</gene>
<name>A0A5B7EK24_PORTR</name>
<evidence type="ECO:0000313" key="2">
    <source>
        <dbReference type="Proteomes" id="UP000324222"/>
    </source>
</evidence>
<reference evidence="1 2" key="1">
    <citation type="submission" date="2019-05" db="EMBL/GenBank/DDBJ databases">
        <title>Another draft genome of Portunus trituberculatus and its Hox gene families provides insights of decapod evolution.</title>
        <authorList>
            <person name="Jeong J.-H."/>
            <person name="Song I."/>
            <person name="Kim S."/>
            <person name="Choi T."/>
            <person name="Kim D."/>
            <person name="Ryu S."/>
            <person name="Kim W."/>
        </authorList>
    </citation>
    <scope>NUCLEOTIDE SEQUENCE [LARGE SCALE GENOMIC DNA]</scope>
    <source>
        <tissue evidence="1">Muscle</tissue>
    </source>
</reference>
<keyword evidence="2" id="KW-1185">Reference proteome</keyword>
<organism evidence="1 2">
    <name type="scientific">Portunus trituberculatus</name>
    <name type="common">Swimming crab</name>
    <name type="synonym">Neptunus trituberculatus</name>
    <dbReference type="NCBI Taxonomy" id="210409"/>
    <lineage>
        <taxon>Eukaryota</taxon>
        <taxon>Metazoa</taxon>
        <taxon>Ecdysozoa</taxon>
        <taxon>Arthropoda</taxon>
        <taxon>Crustacea</taxon>
        <taxon>Multicrustacea</taxon>
        <taxon>Malacostraca</taxon>
        <taxon>Eumalacostraca</taxon>
        <taxon>Eucarida</taxon>
        <taxon>Decapoda</taxon>
        <taxon>Pleocyemata</taxon>
        <taxon>Brachyura</taxon>
        <taxon>Eubrachyura</taxon>
        <taxon>Portunoidea</taxon>
        <taxon>Portunidae</taxon>
        <taxon>Portuninae</taxon>
        <taxon>Portunus</taxon>
    </lineage>
</organism>
<dbReference type="AlphaFoldDB" id="A0A5B7EK24"/>